<evidence type="ECO:0000256" key="2">
    <source>
        <dbReference type="ARBA" id="ARBA00023015"/>
    </source>
</evidence>
<dbReference type="InterPro" id="IPR005119">
    <property type="entry name" value="LysR_subst-bd"/>
</dbReference>
<evidence type="ECO:0000256" key="1">
    <source>
        <dbReference type="ARBA" id="ARBA00009437"/>
    </source>
</evidence>
<dbReference type="InterPro" id="IPR000847">
    <property type="entry name" value="LysR_HTH_N"/>
</dbReference>
<evidence type="ECO:0000313" key="6">
    <source>
        <dbReference type="EMBL" id="TDW93590.1"/>
    </source>
</evidence>
<dbReference type="Pfam" id="PF03466">
    <property type="entry name" value="LysR_substrate"/>
    <property type="match status" value="1"/>
</dbReference>
<dbReference type="PANTHER" id="PTHR30346">
    <property type="entry name" value="TRANSCRIPTIONAL DUAL REGULATOR HCAR-RELATED"/>
    <property type="match status" value="1"/>
</dbReference>
<sequence length="312" mass="33892">MDLDSGTLRAFVTVADEGHFGRAAERLVISQQAISKRINRLESQLGVSLFDRSLRNVRITETGRRLLPLARQAVDTADALAVEAAKNAGPLRIDVLDDHLSSMLIARGVAQRGDVVVEARTRTDHHDALEALRTTDVDIALGRAGAVTGPWPADLRRRVVLLEPIRLLVGARHPLAGRDAVPMADLRDARLWFPMTGAPREWIDLVDELCADFGLTVDRTGSTLGLEYFLGRLADDPGLGTLFGGAMAAPGPGLAVVPIVDPVPVFAWWAMWRRRVPDSRVQAVQDAASRLYGVPLEAAGDTWMPAADRARL</sequence>
<evidence type="ECO:0000313" key="7">
    <source>
        <dbReference type="Proteomes" id="UP000295060"/>
    </source>
</evidence>
<dbReference type="PANTHER" id="PTHR30346:SF0">
    <property type="entry name" value="HCA OPERON TRANSCRIPTIONAL ACTIVATOR HCAR"/>
    <property type="match status" value="1"/>
</dbReference>
<dbReference type="Pfam" id="PF00126">
    <property type="entry name" value="HTH_1"/>
    <property type="match status" value="1"/>
</dbReference>
<evidence type="ECO:0000259" key="5">
    <source>
        <dbReference type="PROSITE" id="PS50931"/>
    </source>
</evidence>
<dbReference type="RefSeq" id="WP_166679772.1">
    <property type="nucleotide sequence ID" value="NZ_SODU01000001.1"/>
</dbReference>
<name>A0ABY2FKE3_9ACTN</name>
<dbReference type="EMBL" id="SODU01000001">
    <property type="protein sequence ID" value="TDW93590.1"/>
    <property type="molecule type" value="Genomic_DNA"/>
</dbReference>
<dbReference type="Proteomes" id="UP000295060">
    <property type="component" value="Unassembled WGS sequence"/>
</dbReference>
<keyword evidence="7" id="KW-1185">Reference proteome</keyword>
<organism evidence="6 7">
    <name type="scientific">Kribbella pratensis</name>
    <dbReference type="NCBI Taxonomy" id="2512112"/>
    <lineage>
        <taxon>Bacteria</taxon>
        <taxon>Bacillati</taxon>
        <taxon>Actinomycetota</taxon>
        <taxon>Actinomycetes</taxon>
        <taxon>Propionibacteriales</taxon>
        <taxon>Kribbellaceae</taxon>
        <taxon>Kribbella</taxon>
    </lineage>
</organism>
<dbReference type="GO" id="GO:0003677">
    <property type="term" value="F:DNA binding"/>
    <property type="evidence" value="ECO:0007669"/>
    <property type="project" value="UniProtKB-KW"/>
</dbReference>
<protein>
    <submittedName>
        <fullName evidence="6">DNA-binding transcriptional LysR family regulator</fullName>
    </submittedName>
</protein>
<evidence type="ECO:0000256" key="3">
    <source>
        <dbReference type="ARBA" id="ARBA00023125"/>
    </source>
</evidence>
<dbReference type="Gene3D" id="1.10.10.10">
    <property type="entry name" value="Winged helix-like DNA-binding domain superfamily/Winged helix DNA-binding domain"/>
    <property type="match status" value="1"/>
</dbReference>
<evidence type="ECO:0000256" key="4">
    <source>
        <dbReference type="ARBA" id="ARBA00023163"/>
    </source>
</evidence>
<dbReference type="InterPro" id="IPR036388">
    <property type="entry name" value="WH-like_DNA-bd_sf"/>
</dbReference>
<dbReference type="PRINTS" id="PR00039">
    <property type="entry name" value="HTHLYSR"/>
</dbReference>
<reference evidence="6 7" key="1">
    <citation type="submission" date="2019-03" db="EMBL/GenBank/DDBJ databases">
        <title>Genomic Encyclopedia of Type Strains, Phase III (KMG-III): the genomes of soil and plant-associated and newly described type strains.</title>
        <authorList>
            <person name="Whitman W."/>
        </authorList>
    </citation>
    <scope>NUCLEOTIDE SEQUENCE [LARGE SCALE GENOMIC DNA]</scope>
    <source>
        <strain evidence="6 7">VKMAc-2574</strain>
    </source>
</reference>
<gene>
    <name evidence="6" type="ORF">EV137_0881</name>
</gene>
<dbReference type="PROSITE" id="PS50931">
    <property type="entry name" value="HTH_LYSR"/>
    <property type="match status" value="1"/>
</dbReference>
<feature type="domain" description="HTH lysR-type" evidence="5">
    <location>
        <begin position="1"/>
        <end position="60"/>
    </location>
</feature>
<comment type="similarity">
    <text evidence="1">Belongs to the LysR transcriptional regulatory family.</text>
</comment>
<keyword evidence="2" id="KW-0805">Transcription regulation</keyword>
<dbReference type="Gene3D" id="3.40.190.10">
    <property type="entry name" value="Periplasmic binding protein-like II"/>
    <property type="match status" value="2"/>
</dbReference>
<keyword evidence="4" id="KW-0804">Transcription</keyword>
<accession>A0ABY2FKE3</accession>
<dbReference type="InterPro" id="IPR036390">
    <property type="entry name" value="WH_DNA-bd_sf"/>
</dbReference>
<comment type="caution">
    <text evidence="6">The sequence shown here is derived from an EMBL/GenBank/DDBJ whole genome shotgun (WGS) entry which is preliminary data.</text>
</comment>
<dbReference type="SUPFAM" id="SSF46785">
    <property type="entry name" value="Winged helix' DNA-binding domain"/>
    <property type="match status" value="1"/>
</dbReference>
<proteinExistence type="inferred from homology"/>
<keyword evidence="3 6" id="KW-0238">DNA-binding</keyword>
<dbReference type="SUPFAM" id="SSF53850">
    <property type="entry name" value="Periplasmic binding protein-like II"/>
    <property type="match status" value="1"/>
</dbReference>